<reference evidence="2" key="1">
    <citation type="journal article" date="2015" name="PLoS Genet.">
        <title>The dynamic genome and transcriptome of the human fungal pathogen Blastomyces and close relative Emmonsia.</title>
        <authorList>
            <person name="Munoz J.F."/>
            <person name="Gauthier G.M."/>
            <person name="Desjardins C.A."/>
            <person name="Gallo J.E."/>
            <person name="Holder J."/>
            <person name="Sullivan T.D."/>
            <person name="Marty A.J."/>
            <person name="Carmen J.C."/>
            <person name="Chen Z."/>
            <person name="Ding L."/>
            <person name="Gujja S."/>
            <person name="Magrini V."/>
            <person name="Misas E."/>
            <person name="Mitreva M."/>
            <person name="Priest M."/>
            <person name="Saif S."/>
            <person name="Whiston E.A."/>
            <person name="Young S."/>
            <person name="Zeng Q."/>
            <person name="Goldman W.E."/>
            <person name="Mardis E.R."/>
            <person name="Taylor J.W."/>
            <person name="McEwen J.G."/>
            <person name="Clay O.K."/>
            <person name="Klein B.S."/>
            <person name="Cuomo C.A."/>
        </authorList>
    </citation>
    <scope>NUCLEOTIDE SEQUENCE [LARGE SCALE GENOMIC DNA]</scope>
    <source>
        <strain evidence="2">ER-3 / ATCC MYA-2586</strain>
    </source>
</reference>
<sequence length="143" mass="15742">SSHVDRSAFTNNSELNVESLIENLKNTIMKKLLISCVIRSLTSLSIFSVSFSAALSQSSTSVSVSDSSLTTSVPATLTSATSDFTISAFITSSPHFRKILYRLNKSPLSRVILSLNSVKIINICVFRNRNTDVVLFYTHRCET</sequence>
<dbReference type="Proteomes" id="UP000002039">
    <property type="component" value="Unassembled WGS sequence"/>
</dbReference>
<keyword evidence="2" id="KW-1185">Reference proteome</keyword>
<dbReference type="EMBL" id="EQ999980">
    <property type="protein sequence ID" value="OAT02279.1"/>
    <property type="molecule type" value="Genomic_DNA"/>
</dbReference>
<accession>A0ABX2VYQ8</accession>
<proteinExistence type="predicted"/>
<name>A0ABX2VYQ8_AJEDR</name>
<feature type="non-terminal residue" evidence="1">
    <location>
        <position position="143"/>
    </location>
</feature>
<organism evidence="1 2">
    <name type="scientific">Ajellomyces dermatitidis (strain ER-3 / ATCC MYA-2586)</name>
    <name type="common">Blastomyces dermatitidis</name>
    <dbReference type="NCBI Taxonomy" id="559297"/>
    <lineage>
        <taxon>Eukaryota</taxon>
        <taxon>Fungi</taxon>
        <taxon>Dikarya</taxon>
        <taxon>Ascomycota</taxon>
        <taxon>Pezizomycotina</taxon>
        <taxon>Eurotiomycetes</taxon>
        <taxon>Eurotiomycetidae</taxon>
        <taxon>Onygenales</taxon>
        <taxon>Ajellomycetaceae</taxon>
        <taxon>Blastomyces</taxon>
    </lineage>
</organism>
<gene>
    <name evidence="1" type="ORF">BDCG_17479</name>
</gene>
<protein>
    <submittedName>
        <fullName evidence="1">Uncharacterized protein</fullName>
    </submittedName>
</protein>
<evidence type="ECO:0000313" key="2">
    <source>
        <dbReference type="Proteomes" id="UP000002039"/>
    </source>
</evidence>
<evidence type="ECO:0000313" key="1">
    <source>
        <dbReference type="EMBL" id="OAT02279.1"/>
    </source>
</evidence>
<feature type="non-terminal residue" evidence="1">
    <location>
        <position position="1"/>
    </location>
</feature>
<dbReference type="RefSeq" id="XP_045282006.1">
    <property type="nucleotide sequence ID" value="XM_045426597.1"/>
</dbReference>
<dbReference type="GeneID" id="69032371"/>